<dbReference type="Proteomes" id="UP001163321">
    <property type="component" value="Chromosome 7"/>
</dbReference>
<organism evidence="1 2">
    <name type="scientific">Peronosclerospora sorghi</name>
    <dbReference type="NCBI Taxonomy" id="230839"/>
    <lineage>
        <taxon>Eukaryota</taxon>
        <taxon>Sar</taxon>
        <taxon>Stramenopiles</taxon>
        <taxon>Oomycota</taxon>
        <taxon>Peronosporomycetes</taxon>
        <taxon>Peronosporales</taxon>
        <taxon>Peronosporaceae</taxon>
        <taxon>Peronosclerospora</taxon>
    </lineage>
</organism>
<evidence type="ECO:0000313" key="2">
    <source>
        <dbReference type="Proteomes" id="UP001163321"/>
    </source>
</evidence>
<reference evidence="1 2" key="1">
    <citation type="journal article" date="2022" name="bioRxiv">
        <title>The genome of the oomycete Peronosclerospora sorghi, a cosmopolitan pathogen of maize and sorghum, is inflated with dispersed pseudogenes.</title>
        <authorList>
            <person name="Fletcher K."/>
            <person name="Martin F."/>
            <person name="Isakeit T."/>
            <person name="Cavanaugh K."/>
            <person name="Magill C."/>
            <person name="Michelmore R."/>
        </authorList>
    </citation>
    <scope>NUCLEOTIDE SEQUENCE [LARGE SCALE GENOMIC DNA]</scope>
    <source>
        <strain evidence="1">P6</strain>
    </source>
</reference>
<keyword evidence="2" id="KW-1185">Reference proteome</keyword>
<sequence length="114" mass="12907">MSSAAPTSELELVLRVMLPADERVMLIQTSCLQTIGDLKRYILDEYARLFPHLPALSQDVRIQKRMSRALVMGLMDHRTQLREDVSHSFCGPRQKRASGERISEYGADLPGAQH</sequence>
<evidence type="ECO:0000313" key="1">
    <source>
        <dbReference type="EMBL" id="KAI9909625.1"/>
    </source>
</evidence>
<proteinExistence type="predicted"/>
<protein>
    <submittedName>
        <fullName evidence="1">Uncharacterized protein</fullName>
    </submittedName>
</protein>
<gene>
    <name evidence="1" type="ORF">PsorP6_014989</name>
</gene>
<dbReference type="EMBL" id="CM047586">
    <property type="protein sequence ID" value="KAI9909625.1"/>
    <property type="molecule type" value="Genomic_DNA"/>
</dbReference>
<accession>A0ACC0VST7</accession>
<comment type="caution">
    <text evidence="1">The sequence shown here is derived from an EMBL/GenBank/DDBJ whole genome shotgun (WGS) entry which is preliminary data.</text>
</comment>
<name>A0ACC0VST7_9STRA</name>